<dbReference type="SUPFAM" id="SSF52922">
    <property type="entry name" value="TK C-terminal domain-like"/>
    <property type="match status" value="1"/>
</dbReference>
<dbReference type="InterPro" id="IPR002869">
    <property type="entry name" value="Pyrv_flavodox_OxRed_cen"/>
</dbReference>
<evidence type="ECO:0000256" key="9">
    <source>
        <dbReference type="ARBA" id="ARBA00076877"/>
    </source>
</evidence>
<comment type="similarity">
    <text evidence="7">In the N-terminal section; belongs to the pyruvate:ferredoxin/flavodoxin oxidoreductase family.</text>
</comment>
<dbReference type="EC" id="1.2.1.51" evidence="8"/>
<dbReference type="SMART" id="SM00890">
    <property type="entry name" value="EKR"/>
    <property type="match status" value="1"/>
</dbReference>
<evidence type="ECO:0000256" key="1">
    <source>
        <dbReference type="ARBA" id="ARBA00022485"/>
    </source>
</evidence>
<dbReference type="InterPro" id="IPR017896">
    <property type="entry name" value="4Fe4S_Fe-S-bd"/>
</dbReference>
<dbReference type="GO" id="GO:0006979">
    <property type="term" value="P:response to oxidative stress"/>
    <property type="evidence" value="ECO:0007669"/>
    <property type="project" value="TreeGrafter"/>
</dbReference>
<protein>
    <recommendedName>
        <fullName evidence="8">pyruvate dehydrogenase (NADP(+))</fullName>
        <ecNumber evidence="8">1.2.1.51</ecNumber>
    </recommendedName>
    <alternativeName>
        <fullName evidence="9">Pyruvate:NADP(+) oxidoreductase</fullName>
    </alternativeName>
</protein>
<organism evidence="11 12">
    <name type="scientific">Kipferlia bialata</name>
    <dbReference type="NCBI Taxonomy" id="797122"/>
    <lineage>
        <taxon>Eukaryota</taxon>
        <taxon>Metamonada</taxon>
        <taxon>Carpediemonas-like organisms</taxon>
        <taxon>Kipferlia</taxon>
    </lineage>
</organism>
<dbReference type="InterPro" id="IPR033412">
    <property type="entry name" value="PFOR_II"/>
</dbReference>
<proteinExistence type="inferred from homology"/>
<accession>A0A9K3D453</accession>
<comment type="catalytic activity">
    <reaction evidence="6">
        <text>pyruvate + NADP(+) + CoA = acetyl-CoA + CO2 + NADPH</text>
        <dbReference type="Rhea" id="RHEA:17425"/>
        <dbReference type="ChEBI" id="CHEBI:15361"/>
        <dbReference type="ChEBI" id="CHEBI:16526"/>
        <dbReference type="ChEBI" id="CHEBI:57287"/>
        <dbReference type="ChEBI" id="CHEBI:57288"/>
        <dbReference type="ChEBI" id="CHEBI:57783"/>
        <dbReference type="ChEBI" id="CHEBI:58349"/>
        <dbReference type="EC" id="1.2.1.51"/>
    </reaction>
</comment>
<evidence type="ECO:0000313" key="12">
    <source>
        <dbReference type="Proteomes" id="UP000265618"/>
    </source>
</evidence>
<feature type="non-terminal residue" evidence="11">
    <location>
        <position position="1"/>
    </location>
</feature>
<dbReference type="SUPFAM" id="SSF53323">
    <property type="entry name" value="Pyruvate-ferredoxin oxidoreductase, PFOR, domain III"/>
    <property type="match status" value="1"/>
</dbReference>
<keyword evidence="5" id="KW-0411">Iron-sulfur</keyword>
<dbReference type="AlphaFoldDB" id="A0A9K3D453"/>
<dbReference type="GO" id="GO:0050243">
    <property type="term" value="F:pyruvate dehydrogenase (NADP+) activity"/>
    <property type="evidence" value="ECO:0007669"/>
    <property type="project" value="UniProtKB-EC"/>
</dbReference>
<evidence type="ECO:0000256" key="4">
    <source>
        <dbReference type="ARBA" id="ARBA00023004"/>
    </source>
</evidence>
<dbReference type="GO" id="GO:0046872">
    <property type="term" value="F:metal ion binding"/>
    <property type="evidence" value="ECO:0007669"/>
    <property type="project" value="UniProtKB-KW"/>
</dbReference>
<keyword evidence="12" id="KW-1185">Reference proteome</keyword>
<reference evidence="11 12" key="1">
    <citation type="journal article" date="2018" name="PLoS ONE">
        <title>The draft genome of Kipferlia bialata reveals reductive genome evolution in fornicate parasites.</title>
        <authorList>
            <person name="Tanifuji G."/>
            <person name="Takabayashi S."/>
            <person name="Kume K."/>
            <person name="Takagi M."/>
            <person name="Nakayama T."/>
            <person name="Kamikawa R."/>
            <person name="Inagaki Y."/>
            <person name="Hashimoto T."/>
        </authorList>
    </citation>
    <scope>NUCLEOTIDE SEQUENCE [LARGE SCALE GENOMIC DNA]</scope>
    <source>
        <strain evidence="11">NY0173</strain>
    </source>
</reference>
<dbReference type="SUPFAM" id="SSF52518">
    <property type="entry name" value="Thiamin diphosphate-binding fold (THDP-binding)"/>
    <property type="match status" value="1"/>
</dbReference>
<dbReference type="EMBL" id="BDIP01003152">
    <property type="protein sequence ID" value="GIQ87340.1"/>
    <property type="molecule type" value="Genomic_DNA"/>
</dbReference>
<dbReference type="Pfam" id="PF02775">
    <property type="entry name" value="TPP_enzyme_C"/>
    <property type="match status" value="1"/>
</dbReference>
<feature type="domain" description="4Fe-4S ferredoxin-type" evidence="10">
    <location>
        <begin position="525"/>
        <end position="554"/>
    </location>
</feature>
<evidence type="ECO:0000256" key="3">
    <source>
        <dbReference type="ARBA" id="ARBA00023002"/>
    </source>
</evidence>
<dbReference type="Pfam" id="PF10371">
    <property type="entry name" value="EKR"/>
    <property type="match status" value="1"/>
</dbReference>
<dbReference type="Gene3D" id="3.40.50.920">
    <property type="match status" value="1"/>
</dbReference>
<dbReference type="Pfam" id="PF01558">
    <property type="entry name" value="POR"/>
    <property type="match status" value="1"/>
</dbReference>
<dbReference type="OrthoDB" id="1688044at2759"/>
<dbReference type="InterPro" id="IPR019752">
    <property type="entry name" value="Pyrv/ketoisovalerate_OxRed_cat"/>
</dbReference>
<keyword evidence="4" id="KW-0408">Iron</keyword>
<dbReference type="Pfam" id="PF17147">
    <property type="entry name" value="PFOR_II"/>
    <property type="match status" value="1"/>
</dbReference>
<name>A0A9K3D453_9EUKA</name>
<evidence type="ECO:0000256" key="7">
    <source>
        <dbReference type="ARBA" id="ARBA00061065"/>
    </source>
</evidence>
<dbReference type="Gene3D" id="3.40.50.970">
    <property type="match status" value="2"/>
</dbReference>
<dbReference type="GO" id="GO:0030976">
    <property type="term" value="F:thiamine pyrophosphate binding"/>
    <property type="evidence" value="ECO:0007669"/>
    <property type="project" value="InterPro"/>
</dbReference>
<keyword evidence="1" id="KW-0004">4Fe-4S</keyword>
<dbReference type="PROSITE" id="PS51379">
    <property type="entry name" value="4FE4S_FER_2"/>
    <property type="match status" value="2"/>
</dbReference>
<dbReference type="Proteomes" id="UP000265618">
    <property type="component" value="Unassembled WGS sequence"/>
</dbReference>
<dbReference type="InterPro" id="IPR019456">
    <property type="entry name" value="Pyrv-flavodox_OxRtase_EKR"/>
</dbReference>
<feature type="domain" description="4Fe-4S ferredoxin-type" evidence="10">
    <location>
        <begin position="581"/>
        <end position="610"/>
    </location>
</feature>
<evidence type="ECO:0000256" key="2">
    <source>
        <dbReference type="ARBA" id="ARBA00022723"/>
    </source>
</evidence>
<gene>
    <name evidence="11" type="ORF">KIPB_009356</name>
</gene>
<evidence type="ECO:0000259" key="10">
    <source>
        <dbReference type="PROSITE" id="PS51379"/>
    </source>
</evidence>
<dbReference type="Gene3D" id="3.40.920.10">
    <property type="entry name" value="Pyruvate-ferredoxin oxidoreductase, PFOR, domain III"/>
    <property type="match status" value="1"/>
</dbReference>
<dbReference type="FunFam" id="3.40.50.920:FF:000007">
    <property type="entry name" value="Pyruvate:ferredoxin (Flavodoxin) oxidoreductase"/>
    <property type="match status" value="1"/>
</dbReference>
<dbReference type="PANTHER" id="PTHR32154:SF0">
    <property type="entry name" value="PYRUVATE-FLAVODOXIN OXIDOREDUCTASE-RELATED"/>
    <property type="match status" value="1"/>
</dbReference>
<dbReference type="InterPro" id="IPR050722">
    <property type="entry name" value="Pyruvate:ferred/Flavod_OxRd"/>
</dbReference>
<dbReference type="Pfam" id="PF12838">
    <property type="entry name" value="Fer4_7"/>
    <property type="match status" value="1"/>
</dbReference>
<dbReference type="InterPro" id="IPR017900">
    <property type="entry name" value="4Fe4S_Fe_S_CS"/>
</dbReference>
<comment type="caution">
    <text evidence="11">The sequence shown here is derived from an EMBL/GenBank/DDBJ whole genome shotgun (WGS) entry which is preliminary data.</text>
</comment>
<keyword evidence="2" id="KW-0479">Metal-binding</keyword>
<dbReference type="InterPro" id="IPR009014">
    <property type="entry name" value="Transketo_C/PFOR_II"/>
</dbReference>
<dbReference type="PANTHER" id="PTHR32154">
    <property type="entry name" value="PYRUVATE-FLAVODOXIN OXIDOREDUCTASE-RELATED"/>
    <property type="match status" value="1"/>
</dbReference>
<dbReference type="PROSITE" id="PS00198">
    <property type="entry name" value="4FE4S_FER_1"/>
    <property type="match status" value="1"/>
</dbReference>
<evidence type="ECO:0000256" key="6">
    <source>
        <dbReference type="ARBA" id="ARBA00053024"/>
    </source>
</evidence>
<dbReference type="InterPro" id="IPR011766">
    <property type="entry name" value="TPP_enzyme_TPP-bd"/>
</dbReference>
<evidence type="ECO:0000256" key="8">
    <source>
        <dbReference type="ARBA" id="ARBA00067011"/>
    </source>
</evidence>
<evidence type="ECO:0000256" key="5">
    <source>
        <dbReference type="ARBA" id="ARBA00023014"/>
    </source>
</evidence>
<dbReference type="Gene3D" id="3.30.70.20">
    <property type="match status" value="1"/>
</dbReference>
<sequence length="938" mass="101593">MVSQDALKRHRARAINPEHPRMVGLVSGIDTFFQCTEALNPYYDAIPELVQSTMDKVGAVTGRHHKIFEYKGAEDAEHVVVLMGSGSGPMSEAVEYLNKQGHKVGCIDVKLFRPFSEKHLRAALPATCKRVTVLDRCKEATAGEPLYLDVVNALKCVESDRSDIEVYGGKYAVSGKNFNPSHAVTIYQNMAKETPMNHFSVGIVDDVTYRSLPLPEIKVDAVPEGTVQCLFYGLGADGTVGANHEAISLISDFIPLVEDYEAKKKDEAHEFVPDYLPGTPFGDRERALFCQGYFAYDAKKSGGLTVSHLRFGANPITSQYEVDNADYIACHNPSYVNVYDMVAPLRENGVFVINSSMNSVEEMNASLPASMRVALAKKNARLYNIDALAIAEACGLGQRVNMIMQTAFFALSRVLPLDDAITLLKDTIAKKYGRKGQKVVDMNCAGLDNTLAGINEIKYDRDEWLNLEVVPAEADMTRPEFVREWCDFVSTQKGNDLTVSEAGRCVYDHYPGGTTQYEKRGIAVNVPVWDEKKCIQCGMCAAACPHAVIRASLIDKDEAKALPKGTKMVKAKGRGVKGLNFAIQASPLDCTGCGVCANTCPTDALHMERLAKVGEEENAAWEAMQAVSNKGDLVDKYTVKGSALQEPLLEFHGACPGCGETPYATMLTRLFGERLVVANASGCSVVWAGTTGFSPYTVNDKQRGPGWSNSLFEDNAEFGFGLHAAAKARREMLMMHVENALAAGEGSPELRKALEHWMTVWLKGDESREAADAVQAVLPALSNNADMQFVIDNADMLTKQSTWILGGDGWAYDIGFGGLDHVLASGEDVNVIVLDTNVYSNTGGQKSKATPIAAVAKFAAGGVDKPGKDLGRMMMTYGNVFVASCAFGADMAQSITAFKEAEAYPGPSIVICHAPCINWGIRGGEGTKPNTMAMGASQ</sequence>
<dbReference type="GO" id="GO:0051539">
    <property type="term" value="F:4 iron, 4 sulfur cluster binding"/>
    <property type="evidence" value="ECO:0007669"/>
    <property type="project" value="UniProtKB-KW"/>
</dbReference>
<evidence type="ECO:0000313" key="11">
    <source>
        <dbReference type="EMBL" id="GIQ87340.1"/>
    </source>
</evidence>
<dbReference type="InterPro" id="IPR029061">
    <property type="entry name" value="THDP-binding"/>
</dbReference>
<keyword evidence="3" id="KW-0560">Oxidoreductase</keyword>
<dbReference type="SUPFAM" id="SSF54862">
    <property type="entry name" value="4Fe-4S ferredoxins"/>
    <property type="match status" value="1"/>
</dbReference>
<dbReference type="FunFam" id="3.30.70.20:FF:000022">
    <property type="entry name" value="Pyruvate:ferredoxin (Flavodoxin) oxidoreductase"/>
    <property type="match status" value="1"/>
</dbReference>